<protein>
    <submittedName>
        <fullName evidence="2">Glycosyltransferase family 92 protein</fullName>
    </submittedName>
</protein>
<dbReference type="WBParaSite" id="Minc3s00109g04841">
    <property type="protein sequence ID" value="Minc3s00109g04841"/>
    <property type="gene ID" value="Minc3s00109g04841"/>
</dbReference>
<organism evidence="1 2">
    <name type="scientific">Meloidogyne incognita</name>
    <name type="common">Southern root-knot nematode worm</name>
    <name type="synonym">Oxyuris incognita</name>
    <dbReference type="NCBI Taxonomy" id="6306"/>
    <lineage>
        <taxon>Eukaryota</taxon>
        <taxon>Metazoa</taxon>
        <taxon>Ecdysozoa</taxon>
        <taxon>Nematoda</taxon>
        <taxon>Chromadorea</taxon>
        <taxon>Rhabditida</taxon>
        <taxon>Tylenchina</taxon>
        <taxon>Tylenchomorpha</taxon>
        <taxon>Tylenchoidea</taxon>
        <taxon>Meloidogynidae</taxon>
        <taxon>Meloidogyninae</taxon>
        <taxon>Meloidogyne</taxon>
        <taxon>Meloidogyne incognita group</taxon>
    </lineage>
</organism>
<dbReference type="AlphaFoldDB" id="A0A914KTJ2"/>
<proteinExistence type="predicted"/>
<reference evidence="2" key="1">
    <citation type="submission" date="2022-11" db="UniProtKB">
        <authorList>
            <consortium name="WormBaseParasite"/>
        </authorList>
    </citation>
    <scope>IDENTIFICATION</scope>
</reference>
<accession>A0A914KTJ2</accession>
<sequence length="104" mass="12330">MHAFNDLDDIFLKGPIFFEEIILANFNIFNLTDNFSPNPIPIPFVELKNWESSVENEGMFNDRYHKYLLVDRLLLVYIAKSVPVFEKLTLSDQVYTIYMKVYEN</sequence>
<name>A0A914KTJ2_MELIC</name>
<evidence type="ECO:0000313" key="1">
    <source>
        <dbReference type="Proteomes" id="UP000887563"/>
    </source>
</evidence>
<evidence type="ECO:0000313" key="2">
    <source>
        <dbReference type="WBParaSite" id="Minc3s00109g04841"/>
    </source>
</evidence>
<dbReference type="Proteomes" id="UP000887563">
    <property type="component" value="Unplaced"/>
</dbReference>
<keyword evidence="1" id="KW-1185">Reference proteome</keyword>